<keyword evidence="3" id="KW-1003">Cell membrane</keyword>
<keyword evidence="5 10" id="KW-1133">Transmembrane helix</keyword>
<organism evidence="12 13">
    <name type="scientific">Allacma fusca</name>
    <dbReference type="NCBI Taxonomy" id="39272"/>
    <lineage>
        <taxon>Eukaryota</taxon>
        <taxon>Metazoa</taxon>
        <taxon>Ecdysozoa</taxon>
        <taxon>Arthropoda</taxon>
        <taxon>Hexapoda</taxon>
        <taxon>Collembola</taxon>
        <taxon>Symphypleona</taxon>
        <taxon>Sminthuridae</taxon>
        <taxon>Allacma</taxon>
    </lineage>
</organism>
<dbReference type="PROSITE" id="PS50042">
    <property type="entry name" value="CNMP_BINDING_3"/>
    <property type="match status" value="1"/>
</dbReference>
<feature type="domain" description="Cyclic nucleotide-binding" evidence="11">
    <location>
        <begin position="989"/>
        <end position="1090"/>
    </location>
</feature>
<feature type="transmembrane region" description="Helical" evidence="10">
    <location>
        <begin position="70"/>
        <end position="90"/>
    </location>
</feature>
<feature type="transmembrane region" description="Helical" evidence="10">
    <location>
        <begin position="730"/>
        <end position="754"/>
    </location>
</feature>
<keyword evidence="9" id="KW-0739">Sodium transport</keyword>
<evidence type="ECO:0000256" key="8">
    <source>
        <dbReference type="ARBA" id="ARBA00023136"/>
    </source>
</evidence>
<feature type="transmembrane region" description="Helical" evidence="10">
    <location>
        <begin position="1722"/>
        <end position="1743"/>
    </location>
</feature>
<evidence type="ECO:0000256" key="5">
    <source>
        <dbReference type="ARBA" id="ARBA00022989"/>
    </source>
</evidence>
<comment type="caution">
    <text evidence="12">The sequence shown here is derived from an EMBL/GenBank/DDBJ whole genome shotgun (WGS) entry which is preliminary data.</text>
</comment>
<proteinExistence type="predicted"/>
<evidence type="ECO:0000256" key="10">
    <source>
        <dbReference type="SAM" id="Phobius"/>
    </source>
</evidence>
<feature type="transmembrane region" description="Helical" evidence="10">
    <location>
        <begin position="279"/>
        <end position="300"/>
    </location>
</feature>
<evidence type="ECO:0000256" key="1">
    <source>
        <dbReference type="ARBA" id="ARBA00004651"/>
    </source>
</evidence>
<evidence type="ECO:0000256" key="3">
    <source>
        <dbReference type="ARBA" id="ARBA00022475"/>
    </source>
</evidence>
<feature type="transmembrane region" description="Helical" evidence="10">
    <location>
        <begin position="312"/>
        <end position="340"/>
    </location>
</feature>
<keyword evidence="13" id="KW-1185">Reference proteome</keyword>
<dbReference type="GO" id="GO:0005886">
    <property type="term" value="C:plasma membrane"/>
    <property type="evidence" value="ECO:0007669"/>
    <property type="project" value="UniProtKB-SubCell"/>
</dbReference>
<evidence type="ECO:0000313" key="13">
    <source>
        <dbReference type="Proteomes" id="UP000708208"/>
    </source>
</evidence>
<evidence type="ECO:0000256" key="2">
    <source>
        <dbReference type="ARBA" id="ARBA00022448"/>
    </source>
</evidence>
<reference evidence="12" key="1">
    <citation type="submission" date="2021-06" db="EMBL/GenBank/DDBJ databases">
        <authorList>
            <person name="Hodson N. C."/>
            <person name="Mongue J. A."/>
            <person name="Jaron S. K."/>
        </authorList>
    </citation>
    <scope>NUCLEOTIDE SEQUENCE</scope>
</reference>
<dbReference type="GO" id="GO:0051453">
    <property type="term" value="P:regulation of intracellular pH"/>
    <property type="evidence" value="ECO:0007669"/>
    <property type="project" value="TreeGrafter"/>
</dbReference>
<dbReference type="EMBL" id="CAJVCH010001637">
    <property type="protein sequence ID" value="CAG7640025.1"/>
    <property type="molecule type" value="Genomic_DNA"/>
</dbReference>
<accession>A0A8J2NG18</accession>
<sequence>MGFLHLKMCWIYLLSAGFVAVGGLDHNIEPKIVSENPVLWLKPGFCEYEKLQNDYGDLRRECKVFNKKNLKFFMSLFGIISWGAIVRSVLRATGLCVPYTVVLMITGLLIGAGTSLMPYTPWEDGCEWWSMYTKIARMPPKIILYVFLPVLIFESAFAMNPHVFVRSAAQILIAALPGMLITTFVTAIVCQSFLDHYNWDFMQASLFGAIISATDPVAVVAILKELGTSEALSTMIEGESLLNDGVAILLYEIFLEIVVTPAADGLAFQILTKFAQITLGGPAFGFLMAKIAIFCVSVIFNDATVEITITLVAAYLTYYIGEAILGVSGVMAVVVLGLVMSAERTSISPEVEVLVHHFWEMLGYLANTVLFVIVGIVITETAIGSFHLMDFAYLVFLYISLNIIRLLMLIVLCPLISRLGYGLSWQSMIVMMWGGLRGAVGICLSLEVYTNPELCHLPQIGPKFLLQTAGIVFLTLVVNGTTTQALLDCLGATEISIGRIQDMNNAYKQVTGAQTRTIAVLKNDRFMADAKWELVEKYTTIENPYAKQKTNTRKKMDDQTSLLSMTTGRIDHTTVCEECDHVMTNEPSKEEYREMTEEARLRCLKALKVSFWRQYEQGVLTELAVQILRNAASAAEDKPLRIIHAKDLNKYWVLHGLFPWLQIRLTRKFGKEEVLPPKPTCGCRRCCWAISTSLWFEYFIMLCVFLNMIPAIWETYLLTTTSSAREDPKFVWSFFGVNNLFLVIYILEAFVKIMGRGPNDYFCVDIWNYLDVVLLIASLADFTIAVLTNLKLINLKTGATQALRFVRIIRVLRVFRLLRPLFPAIMRIVDRRINEQLFLGYDVGKGFVTAVDDVIKFLPQMISHPKILKKLKTALEHERLQTVREMGMLQKGHPGIAIAVKTRHASRAVLNQMREALLELKEDGLIDEKENTTLLLALEEKMKRLWHSPSTIPSFSPETLLENLPWVIGNDDILTYVKENATMVSFGFGETISEEGESPNGIHIIVSGMIKVHYIPNDNTIKNYEDYGVVPNMELFLDLTFRNEEMDFFSTGTIIGEKSVLTGETRCATVSCETVVSAYHLPQAPMKTALSMFTDQYDSLESRMWRSYGIKLATALLPTQPAYASWTLDKIRMHLERSAVPIGEKFETMTVPEYISDVIVIQGQVMNSHTKEVYQAPSLVPRSCSRFSPVDGTSIQPRVLVVAHEEIDHDHEDEGNSCTNSLHNVIAKNRKDSQSNRPNTDTVSKFSRKTLKKLRSRASIAARGGQDFRRCCNFAGYPKLVRTGLKFSSQSVDYIYLYTAIMTILMVSTSCDAKEIDCDEIEASVREHEEWELEEFKEFCENLEDAQTNSSLGRPVVDKNFCGEKGFDLSHLRILFTLCLTLAYGAIVRTFLRITKISIPYTVVVFLTGNVVGIVSRHIGSAFRSYTEIARIPPQIYLFIFLPVLVFESAFSLNPQTFFRAFVQIVILAFPGMVVATFMAAYLSQVILSSYEWTFAEAFWFGSIASATDPVAVVAILRELGASEVLGILIEGESLLNDGVAVLMFDILEELLTCQIKINLSLYVLQKFCQITLGGPVFGCIMGRIAVACLSNTFNDSIIEITITLVATYLTYYISEDILGVSGILAVVALGVTINAEKTCISPEVEISMHHFWEMVGFLANTAVFMIIGIIVTETGLNYVTPQDWIYLIYLYFVQNLIRLVMLIILFPLLNRFGYGITWRNLLVMVWGGLRGAVGTCLALEVYDNEHLCQHLNLGPKFLFQTAGNVFLTLLINATTTKPLLKALKLIEVSPGGMQDMANAVNQLKIAQTRAINALKQSSPVVGANWAYVQEYTTVINPY</sequence>
<feature type="transmembrane region" description="Helical" evidence="10">
    <location>
        <begin position="391"/>
        <end position="416"/>
    </location>
</feature>
<dbReference type="Proteomes" id="UP000708208">
    <property type="component" value="Unassembled WGS sequence"/>
</dbReference>
<evidence type="ECO:0000313" key="12">
    <source>
        <dbReference type="EMBL" id="CAG7640025.1"/>
    </source>
</evidence>
<name>A0A8J2NG18_9HEXA</name>
<protein>
    <recommendedName>
        <fullName evidence="11">Cyclic nucleotide-binding domain-containing protein</fullName>
    </recommendedName>
</protein>
<feature type="transmembrane region" description="Helical" evidence="10">
    <location>
        <begin position="246"/>
        <end position="267"/>
    </location>
</feature>
<evidence type="ECO:0000256" key="4">
    <source>
        <dbReference type="ARBA" id="ARBA00022692"/>
    </source>
</evidence>
<feature type="transmembrane region" description="Helical" evidence="10">
    <location>
        <begin position="1461"/>
        <end position="1483"/>
    </location>
</feature>
<dbReference type="Pfam" id="PF00027">
    <property type="entry name" value="cNMP_binding"/>
    <property type="match status" value="1"/>
</dbReference>
<keyword evidence="4 10" id="KW-0812">Transmembrane</keyword>
<dbReference type="InterPro" id="IPR018422">
    <property type="entry name" value="Cation/H_exchanger_CPA1"/>
</dbReference>
<feature type="transmembrane region" description="Helical" evidence="10">
    <location>
        <begin position="1685"/>
        <end position="1710"/>
    </location>
</feature>
<feature type="transmembrane region" description="Helical" evidence="10">
    <location>
        <begin position="695"/>
        <end position="718"/>
    </location>
</feature>
<evidence type="ECO:0000256" key="6">
    <source>
        <dbReference type="ARBA" id="ARBA00023053"/>
    </source>
</evidence>
<dbReference type="Pfam" id="PF00520">
    <property type="entry name" value="Ion_trans"/>
    <property type="match status" value="1"/>
</dbReference>
<dbReference type="InterPro" id="IPR005821">
    <property type="entry name" value="Ion_trans_dom"/>
</dbReference>
<keyword evidence="7" id="KW-0406">Ion transport</keyword>
<dbReference type="GO" id="GO:0005216">
    <property type="term" value="F:monoatomic ion channel activity"/>
    <property type="evidence" value="ECO:0007669"/>
    <property type="project" value="InterPro"/>
</dbReference>
<feature type="transmembrane region" description="Helical" evidence="10">
    <location>
        <begin position="171"/>
        <end position="194"/>
    </location>
</feature>
<feature type="transmembrane region" description="Helical" evidence="10">
    <location>
        <begin position="102"/>
        <end position="122"/>
    </location>
</feature>
<feature type="non-terminal residue" evidence="12">
    <location>
        <position position="1"/>
    </location>
</feature>
<dbReference type="CDD" id="cd00038">
    <property type="entry name" value="CAP_ED"/>
    <property type="match status" value="1"/>
</dbReference>
<dbReference type="InterPro" id="IPR000595">
    <property type="entry name" value="cNMP-bd_dom"/>
</dbReference>
<dbReference type="GO" id="GO:0015385">
    <property type="term" value="F:sodium:proton antiporter activity"/>
    <property type="evidence" value="ECO:0007669"/>
    <property type="project" value="InterPro"/>
</dbReference>
<feature type="transmembrane region" description="Helical" evidence="10">
    <location>
        <begin position="1398"/>
        <end position="1415"/>
    </location>
</feature>
<dbReference type="GO" id="GO:0015386">
    <property type="term" value="F:potassium:proton antiporter activity"/>
    <property type="evidence" value="ECO:0007669"/>
    <property type="project" value="TreeGrafter"/>
</dbReference>
<evidence type="ECO:0000256" key="7">
    <source>
        <dbReference type="ARBA" id="ARBA00023065"/>
    </source>
</evidence>
<feature type="transmembrane region" description="Helical" evidence="10">
    <location>
        <begin position="1652"/>
        <end position="1673"/>
    </location>
</feature>
<comment type="subcellular location">
    <subcellularLocation>
        <location evidence="1">Cell membrane</location>
        <topology evidence="1">Multi-pass membrane protein</topology>
    </subcellularLocation>
</comment>
<gene>
    <name evidence="12" type="ORF">AFUS01_LOCUS378</name>
</gene>
<feature type="transmembrane region" description="Helical" evidence="10">
    <location>
        <begin position="766"/>
        <end position="787"/>
    </location>
</feature>
<keyword evidence="8 10" id="KW-0472">Membrane</keyword>
<evidence type="ECO:0000256" key="9">
    <source>
        <dbReference type="ARBA" id="ARBA00023201"/>
    </source>
</evidence>
<dbReference type="InterPro" id="IPR006153">
    <property type="entry name" value="Cation/H_exchanger_TM"/>
</dbReference>
<feature type="transmembrane region" description="Helical" evidence="10">
    <location>
        <begin position="361"/>
        <end position="379"/>
    </location>
</feature>
<feature type="transmembrane region" description="Helical" evidence="10">
    <location>
        <begin position="142"/>
        <end position="159"/>
    </location>
</feature>
<evidence type="ECO:0000259" key="11">
    <source>
        <dbReference type="PROSITE" id="PS50042"/>
    </source>
</evidence>
<keyword evidence="6" id="KW-0915">Sodium</keyword>
<dbReference type="GO" id="GO:0098719">
    <property type="term" value="P:sodium ion import across plasma membrane"/>
    <property type="evidence" value="ECO:0007669"/>
    <property type="project" value="TreeGrafter"/>
</dbReference>
<dbReference type="PANTHER" id="PTHR10110">
    <property type="entry name" value="SODIUM/HYDROGEN EXCHANGER"/>
    <property type="match status" value="1"/>
</dbReference>
<keyword evidence="2" id="KW-0813">Transport</keyword>
<feature type="transmembrane region" description="Helical" evidence="10">
    <location>
        <begin position="1436"/>
        <end position="1455"/>
    </location>
</feature>
<feature type="transmembrane region" description="Helical" evidence="10">
    <location>
        <begin position="428"/>
        <end position="449"/>
    </location>
</feature>
<feature type="transmembrane region" description="Helical" evidence="10">
    <location>
        <begin position="1374"/>
        <end position="1392"/>
    </location>
</feature>
<feature type="transmembrane region" description="Helical" evidence="10">
    <location>
        <begin position="1758"/>
        <end position="1776"/>
    </location>
</feature>
<dbReference type="PANTHER" id="PTHR10110:SF86">
    <property type="entry name" value="SODIUM_HYDROGEN EXCHANGER 7"/>
    <property type="match status" value="1"/>
</dbReference>
<dbReference type="Pfam" id="PF00999">
    <property type="entry name" value="Na_H_Exchanger"/>
    <property type="match status" value="2"/>
</dbReference>
<dbReference type="OrthoDB" id="441412at2759"/>